<feature type="domain" description="Phage shock protein PspC N-terminal" evidence="7">
    <location>
        <begin position="38"/>
        <end position="90"/>
    </location>
</feature>
<organism evidence="8 9">
    <name type="scientific">Sporomusa malonica</name>
    <dbReference type="NCBI Taxonomy" id="112901"/>
    <lineage>
        <taxon>Bacteria</taxon>
        <taxon>Bacillati</taxon>
        <taxon>Bacillota</taxon>
        <taxon>Negativicutes</taxon>
        <taxon>Selenomonadales</taxon>
        <taxon>Sporomusaceae</taxon>
        <taxon>Sporomusa</taxon>
    </lineage>
</organism>
<evidence type="ECO:0000256" key="5">
    <source>
        <dbReference type="ARBA" id="ARBA00023136"/>
    </source>
</evidence>
<evidence type="ECO:0000256" key="1">
    <source>
        <dbReference type="ARBA" id="ARBA00004162"/>
    </source>
</evidence>
<evidence type="ECO:0000313" key="9">
    <source>
        <dbReference type="Proteomes" id="UP000192738"/>
    </source>
</evidence>
<dbReference type="AlphaFoldDB" id="A0A1W2EHG8"/>
<name>A0A1W2EHG8_9FIRM</name>
<keyword evidence="3 6" id="KW-0812">Transmembrane</keyword>
<dbReference type="EMBL" id="FWXI01000024">
    <property type="protein sequence ID" value="SMD09150.1"/>
    <property type="molecule type" value="Genomic_DNA"/>
</dbReference>
<dbReference type="STRING" id="112901.SAMN04488500_12450"/>
<dbReference type="Proteomes" id="UP000192738">
    <property type="component" value="Unassembled WGS sequence"/>
</dbReference>
<reference evidence="8 9" key="1">
    <citation type="submission" date="2017-04" db="EMBL/GenBank/DDBJ databases">
        <authorList>
            <person name="Afonso C.L."/>
            <person name="Miller P.J."/>
            <person name="Scott M.A."/>
            <person name="Spackman E."/>
            <person name="Goraichik I."/>
            <person name="Dimitrov K.M."/>
            <person name="Suarez D.L."/>
            <person name="Swayne D.E."/>
        </authorList>
    </citation>
    <scope>NUCLEOTIDE SEQUENCE [LARGE SCALE GENOMIC DNA]</scope>
    <source>
        <strain evidence="8 9">DSM 5090</strain>
    </source>
</reference>
<feature type="transmembrane region" description="Helical" evidence="6">
    <location>
        <begin position="65"/>
        <end position="88"/>
    </location>
</feature>
<evidence type="ECO:0000313" key="8">
    <source>
        <dbReference type="EMBL" id="SMD09150.1"/>
    </source>
</evidence>
<proteinExistence type="predicted"/>
<evidence type="ECO:0000256" key="3">
    <source>
        <dbReference type="ARBA" id="ARBA00022692"/>
    </source>
</evidence>
<dbReference type="OrthoDB" id="9815286at2"/>
<gene>
    <name evidence="8" type="ORF">SAMN04488500_12450</name>
</gene>
<dbReference type="Pfam" id="PF04024">
    <property type="entry name" value="PspC"/>
    <property type="match status" value="1"/>
</dbReference>
<dbReference type="RefSeq" id="WP_084577874.1">
    <property type="nucleotide sequence ID" value="NZ_CP155572.1"/>
</dbReference>
<dbReference type="GO" id="GO:0005886">
    <property type="term" value="C:plasma membrane"/>
    <property type="evidence" value="ECO:0007669"/>
    <property type="project" value="UniProtKB-SubCell"/>
</dbReference>
<protein>
    <submittedName>
        <fullName evidence="8">Phage shock protein C (PspC) family protein</fullName>
    </submittedName>
</protein>
<keyword evidence="2" id="KW-1003">Cell membrane</keyword>
<dbReference type="PANTHER" id="PTHR33885">
    <property type="entry name" value="PHAGE SHOCK PROTEIN C"/>
    <property type="match status" value="1"/>
</dbReference>
<evidence type="ECO:0000256" key="6">
    <source>
        <dbReference type="SAM" id="Phobius"/>
    </source>
</evidence>
<accession>A0A1W2EHG8</accession>
<sequence length="91" mass="9809">MVWLIRAGAYLFSGLTVWQFIQGVGTPEAVTMSHHLALDQPHGMVFGVCAGFSAYTGLDVTLIRLAWALSVLYHGAGIALYILAFLIMPVA</sequence>
<dbReference type="InterPro" id="IPR007168">
    <property type="entry name" value="Phageshock_PspC_N"/>
</dbReference>
<evidence type="ECO:0000256" key="4">
    <source>
        <dbReference type="ARBA" id="ARBA00022989"/>
    </source>
</evidence>
<keyword evidence="9" id="KW-1185">Reference proteome</keyword>
<evidence type="ECO:0000259" key="7">
    <source>
        <dbReference type="Pfam" id="PF04024"/>
    </source>
</evidence>
<comment type="subcellular location">
    <subcellularLocation>
        <location evidence="1">Cell membrane</location>
        <topology evidence="1">Single-pass membrane protein</topology>
    </subcellularLocation>
</comment>
<dbReference type="PANTHER" id="PTHR33885:SF3">
    <property type="entry name" value="PHAGE SHOCK PROTEIN C"/>
    <property type="match status" value="1"/>
</dbReference>
<dbReference type="InterPro" id="IPR052027">
    <property type="entry name" value="PspC"/>
</dbReference>
<keyword evidence="5 6" id="KW-0472">Membrane</keyword>
<evidence type="ECO:0000256" key="2">
    <source>
        <dbReference type="ARBA" id="ARBA00022475"/>
    </source>
</evidence>
<feature type="transmembrane region" description="Helical" evidence="6">
    <location>
        <begin position="42"/>
        <end position="58"/>
    </location>
</feature>
<keyword evidence="4 6" id="KW-1133">Transmembrane helix</keyword>